<dbReference type="InterPro" id="IPR000742">
    <property type="entry name" value="EGF"/>
</dbReference>
<feature type="domain" description="EGF-like" evidence="7">
    <location>
        <begin position="43"/>
        <end position="81"/>
    </location>
</feature>
<dbReference type="FunFam" id="2.10.25.10:FF:000012">
    <property type="entry name" value="Delta-like protein"/>
    <property type="match status" value="1"/>
</dbReference>
<dbReference type="PROSITE" id="PS00022">
    <property type="entry name" value="EGF_1"/>
    <property type="match status" value="4"/>
</dbReference>
<feature type="domain" description="EGF-like" evidence="7">
    <location>
        <begin position="146"/>
        <end position="182"/>
    </location>
</feature>
<dbReference type="PROSITE" id="PS50026">
    <property type="entry name" value="EGF_3"/>
    <property type="match status" value="5"/>
</dbReference>
<feature type="disulfide bond" evidence="6">
    <location>
        <begin position="210"/>
        <end position="219"/>
    </location>
</feature>
<dbReference type="CDD" id="cd00054">
    <property type="entry name" value="EGF_CA"/>
    <property type="match status" value="4"/>
</dbReference>
<evidence type="ECO:0000256" key="3">
    <source>
        <dbReference type="ARBA" id="ARBA00022737"/>
    </source>
</evidence>
<feature type="domain" description="EGF-like" evidence="7">
    <location>
        <begin position="221"/>
        <end position="257"/>
    </location>
</feature>
<dbReference type="InterPro" id="IPR049883">
    <property type="entry name" value="NOTCH1_EGF-like"/>
</dbReference>
<reference evidence="10" key="1">
    <citation type="submission" date="2016-06" db="UniProtKB">
        <authorList>
            <consortium name="WormBaseParasite"/>
        </authorList>
    </citation>
    <scope>IDENTIFICATION</scope>
</reference>
<dbReference type="PRINTS" id="PR00010">
    <property type="entry name" value="EGFBLOOD"/>
</dbReference>
<organism evidence="9 10">
    <name type="scientific">Toxocara canis</name>
    <name type="common">Canine roundworm</name>
    <dbReference type="NCBI Taxonomy" id="6265"/>
    <lineage>
        <taxon>Eukaryota</taxon>
        <taxon>Metazoa</taxon>
        <taxon>Ecdysozoa</taxon>
        <taxon>Nematoda</taxon>
        <taxon>Chromadorea</taxon>
        <taxon>Rhabditida</taxon>
        <taxon>Spirurina</taxon>
        <taxon>Ascaridomorpha</taxon>
        <taxon>Ascaridoidea</taxon>
        <taxon>Toxocaridae</taxon>
        <taxon>Toxocara</taxon>
    </lineage>
</organism>
<gene>
    <name evidence="8" type="ORF">TCNE_LOCUS7404</name>
</gene>
<dbReference type="SMART" id="SM00181">
    <property type="entry name" value="EGF"/>
    <property type="match status" value="5"/>
</dbReference>
<evidence type="ECO:0000256" key="1">
    <source>
        <dbReference type="ARBA" id="ARBA00022536"/>
    </source>
</evidence>
<keyword evidence="1 6" id="KW-0245">EGF-like domain</keyword>
<dbReference type="Pfam" id="PF00008">
    <property type="entry name" value="EGF"/>
    <property type="match status" value="4"/>
</dbReference>
<dbReference type="GO" id="GO:0045597">
    <property type="term" value="P:positive regulation of cell differentiation"/>
    <property type="evidence" value="ECO:0007669"/>
    <property type="project" value="UniProtKB-ARBA"/>
</dbReference>
<dbReference type="InterPro" id="IPR018097">
    <property type="entry name" value="EGF_Ca-bd_CS"/>
</dbReference>
<keyword evidence="2" id="KW-0732">Signal</keyword>
<protein>
    <submittedName>
        <fullName evidence="10">Fibropellin-1</fullName>
    </submittedName>
</protein>
<keyword evidence="9" id="KW-1185">Reference proteome</keyword>
<dbReference type="SMART" id="SM00179">
    <property type="entry name" value="EGF_CA"/>
    <property type="match status" value="5"/>
</dbReference>
<dbReference type="FunFam" id="2.10.25.10:FF:000066">
    <property type="entry name" value="FAT atypical cadherin 4"/>
    <property type="match status" value="1"/>
</dbReference>
<dbReference type="PROSITE" id="PS01187">
    <property type="entry name" value="EGF_CA"/>
    <property type="match status" value="1"/>
</dbReference>
<reference evidence="8 9" key="2">
    <citation type="submission" date="2018-11" db="EMBL/GenBank/DDBJ databases">
        <authorList>
            <consortium name="Pathogen Informatics"/>
        </authorList>
    </citation>
    <scope>NUCLEOTIDE SEQUENCE [LARGE SCALE GENOMIC DNA]</scope>
</reference>
<feature type="disulfide bond" evidence="6">
    <location>
        <begin position="107"/>
        <end position="116"/>
    </location>
</feature>
<sequence>MFIITDGTIRIYCYLFVIAKSEATTNVITSDARVRQSGQGSEAVRACQSNVCLNGGTCEVNDEERSFRCICLAAFTGVLCESELPCDPPCQNGGHCIANAAGHHCECPNDYFGDSCEIGTLDCTVQGCAPGERCIRMDDGGSAVCITDVCFPNPCLNNANCTSNDNGFSCVCASGFEGRLCSHDIDECAISPCQHGARCVNMIGSFSCVCPKGYRGRLCEEESFCDVDPCLNGGTCKEDGNGYWCICPPGFSSENCQERLEEKCNCSSAVHVCIDGRCTCPPGFAVCVDFFNKVRPVIAHYRKCVTTLLPASMVAHAHQQTIAASALMDSQECTASSKSHVTYKGLSIFMIMF</sequence>
<dbReference type="InterPro" id="IPR000152">
    <property type="entry name" value="EGF-type_Asp/Asn_hydroxyl_site"/>
</dbReference>
<evidence type="ECO:0000256" key="2">
    <source>
        <dbReference type="ARBA" id="ARBA00022729"/>
    </source>
</evidence>
<evidence type="ECO:0000256" key="4">
    <source>
        <dbReference type="ARBA" id="ARBA00023157"/>
    </source>
</evidence>
<dbReference type="PANTHER" id="PTHR12916:SF13">
    <property type="entry name" value="SUSHI, VON WILLEBRAND FACTOR TYPE A, EGF AND PENTRAXIN DOMAIN-CONTAINING PROTEIN 1-LIKE"/>
    <property type="match status" value="1"/>
</dbReference>
<dbReference type="FunFam" id="2.10.25.10:FF:000125">
    <property type="entry name" value="Neurogenic locus notch protein-like"/>
    <property type="match status" value="1"/>
</dbReference>
<dbReference type="InterPro" id="IPR001881">
    <property type="entry name" value="EGF-like_Ca-bd_dom"/>
</dbReference>
<dbReference type="EMBL" id="UYWY01019674">
    <property type="protein sequence ID" value="VDM38725.1"/>
    <property type="molecule type" value="Genomic_DNA"/>
</dbReference>
<dbReference type="PROSITE" id="PS00010">
    <property type="entry name" value="ASX_HYDROXYL"/>
    <property type="match status" value="1"/>
</dbReference>
<evidence type="ECO:0000313" key="9">
    <source>
        <dbReference type="Proteomes" id="UP000050794"/>
    </source>
</evidence>
<evidence type="ECO:0000313" key="8">
    <source>
        <dbReference type="EMBL" id="VDM38725.1"/>
    </source>
</evidence>
<name>A0A183UFY4_TOXCA</name>
<feature type="disulfide bond" evidence="6">
    <location>
        <begin position="247"/>
        <end position="256"/>
    </location>
</feature>
<evidence type="ECO:0000256" key="6">
    <source>
        <dbReference type="PROSITE-ProRule" id="PRU00076"/>
    </source>
</evidence>
<feature type="disulfide bond" evidence="6">
    <location>
        <begin position="52"/>
        <end position="69"/>
    </location>
</feature>
<dbReference type="Proteomes" id="UP000050794">
    <property type="component" value="Unassembled WGS sequence"/>
</dbReference>
<dbReference type="WBParaSite" id="TCNE_0000740401-mRNA-1">
    <property type="protein sequence ID" value="TCNE_0000740401-mRNA-1"/>
    <property type="gene ID" value="TCNE_0000740401"/>
</dbReference>
<feature type="disulfide bond" evidence="6">
    <location>
        <begin position="71"/>
        <end position="80"/>
    </location>
</feature>
<feature type="domain" description="EGF-like" evidence="7">
    <location>
        <begin position="184"/>
        <end position="220"/>
    </location>
</feature>
<dbReference type="Gene3D" id="2.10.25.10">
    <property type="entry name" value="Laminin"/>
    <property type="match status" value="5"/>
</dbReference>
<evidence type="ECO:0000313" key="10">
    <source>
        <dbReference type="WBParaSite" id="TCNE_0000740401-mRNA-1"/>
    </source>
</evidence>
<dbReference type="Pfam" id="PF07645">
    <property type="entry name" value="EGF_CA"/>
    <property type="match status" value="1"/>
</dbReference>
<dbReference type="PANTHER" id="PTHR12916">
    <property type="entry name" value="CYTOCHROME C OXIDASE POLYPEPTIDE VIC-2"/>
    <property type="match status" value="1"/>
</dbReference>
<keyword evidence="3" id="KW-0677">Repeat</keyword>
<proteinExistence type="predicted"/>
<dbReference type="PROSITE" id="PS01186">
    <property type="entry name" value="EGF_2"/>
    <property type="match status" value="3"/>
</dbReference>
<feature type="domain" description="EGF-like" evidence="7">
    <location>
        <begin position="82"/>
        <end position="117"/>
    </location>
</feature>
<dbReference type="AlphaFoldDB" id="A0A183UFY4"/>
<feature type="disulfide bond" evidence="6">
    <location>
        <begin position="86"/>
        <end position="96"/>
    </location>
</feature>
<feature type="disulfide bond" evidence="6">
    <location>
        <begin position="172"/>
        <end position="181"/>
    </location>
</feature>
<dbReference type="SUPFAM" id="SSF57196">
    <property type="entry name" value="EGF/Laminin"/>
    <property type="match status" value="5"/>
</dbReference>
<comment type="caution">
    <text evidence="6">Lacks conserved residue(s) required for the propagation of feature annotation.</text>
</comment>
<evidence type="ECO:0000256" key="5">
    <source>
        <dbReference type="ARBA" id="ARBA00023180"/>
    </source>
</evidence>
<evidence type="ECO:0000259" key="7">
    <source>
        <dbReference type="PROSITE" id="PS50026"/>
    </source>
</evidence>
<keyword evidence="4 6" id="KW-1015">Disulfide bond</keyword>
<dbReference type="GO" id="GO:0005509">
    <property type="term" value="F:calcium ion binding"/>
    <property type="evidence" value="ECO:0007669"/>
    <property type="project" value="InterPro"/>
</dbReference>
<keyword evidence="5" id="KW-0325">Glycoprotein</keyword>
<accession>A0A183UFY4</accession>